<evidence type="ECO:0000313" key="2">
    <source>
        <dbReference type="Proteomes" id="UP001214250"/>
    </source>
</evidence>
<gene>
    <name evidence="1" type="ORF">PQO03_20825</name>
</gene>
<keyword evidence="2" id="KW-1185">Reference proteome</keyword>
<proteinExistence type="predicted"/>
<evidence type="ECO:0000313" key="1">
    <source>
        <dbReference type="EMBL" id="WDE98263.1"/>
    </source>
</evidence>
<dbReference type="EMBL" id="CP117812">
    <property type="protein sequence ID" value="WDE98263.1"/>
    <property type="molecule type" value="Genomic_DNA"/>
</dbReference>
<reference evidence="1 2" key="1">
    <citation type="submission" date="2023-02" db="EMBL/GenBank/DDBJ databases">
        <title>Genome sequence of Lentisphaera profundi SAORIC-696.</title>
        <authorList>
            <person name="Kim e."/>
            <person name="Cho J.-C."/>
            <person name="Choi A."/>
            <person name="Kang I."/>
        </authorList>
    </citation>
    <scope>NUCLEOTIDE SEQUENCE [LARGE SCALE GENOMIC DNA]</scope>
    <source>
        <strain evidence="1 2">SAORIC-696</strain>
    </source>
</reference>
<dbReference type="Proteomes" id="UP001214250">
    <property type="component" value="Chromosome 2"/>
</dbReference>
<organism evidence="1 2">
    <name type="scientific">Lentisphaera profundi</name>
    <dbReference type="NCBI Taxonomy" id="1658616"/>
    <lineage>
        <taxon>Bacteria</taxon>
        <taxon>Pseudomonadati</taxon>
        <taxon>Lentisphaerota</taxon>
        <taxon>Lentisphaeria</taxon>
        <taxon>Lentisphaerales</taxon>
        <taxon>Lentisphaeraceae</taxon>
        <taxon>Lentisphaera</taxon>
    </lineage>
</organism>
<sequence>MYFIFLSLGIFAEDSSPFWEEIREGSTIYINQNYIDTGETPENIRLAIYINELIKLSTKKALPLEALFENTPTEYHKRLLDNGLQLQVILTEKYYQLETPESQQLRFFIALLCDNMHSSKSQLLKDFNNDFIEVELNKIYTASNKKYGLDLQLPKYETIAALKNIQFKSLNFNTDQFLSLVNYINNKCKNSGIAIQLDDIPFCTNLRTVENLNDDLIYNGTIKIQNPLSYKLENGNLMDLIKLIDLNYKVNITYHRDRIIIDAPKESHWKNDYLSYRKAKALASSIYSPVFPTLFDKEHTFQTLGTINEIRKSEQLVSIYFDGLYISVPISENEELVDELIDNLEKAKLSSSSRYSDKLELIVQGVFLANKNTPQALNAVYLLGFNKFLHLQ</sequence>
<accession>A0ABY7W1W0</accession>
<protein>
    <submittedName>
        <fullName evidence="1">Uncharacterized protein</fullName>
    </submittedName>
</protein>
<name>A0ABY7W1W0_9BACT</name>
<dbReference type="RefSeq" id="WP_274153138.1">
    <property type="nucleotide sequence ID" value="NZ_CP117812.1"/>
</dbReference>